<dbReference type="Proteomes" id="UP000314294">
    <property type="component" value="Unassembled WGS sequence"/>
</dbReference>
<accession>A0A4Z2IV33</accession>
<keyword evidence="3" id="KW-1185">Reference proteome</keyword>
<dbReference type="EMBL" id="SRLO01000049">
    <property type="protein sequence ID" value="TNN81073.1"/>
    <property type="molecule type" value="Genomic_DNA"/>
</dbReference>
<proteinExistence type="predicted"/>
<evidence type="ECO:0000256" key="1">
    <source>
        <dbReference type="SAM" id="MobiDB-lite"/>
    </source>
</evidence>
<feature type="compositionally biased region" description="Pro residues" evidence="1">
    <location>
        <begin position="43"/>
        <end position="54"/>
    </location>
</feature>
<dbReference type="AlphaFoldDB" id="A0A4Z2IV33"/>
<feature type="compositionally biased region" description="Polar residues" evidence="1">
    <location>
        <begin position="18"/>
        <end position="37"/>
    </location>
</feature>
<organism evidence="2 3">
    <name type="scientific">Liparis tanakae</name>
    <name type="common">Tanaka's snailfish</name>
    <dbReference type="NCBI Taxonomy" id="230148"/>
    <lineage>
        <taxon>Eukaryota</taxon>
        <taxon>Metazoa</taxon>
        <taxon>Chordata</taxon>
        <taxon>Craniata</taxon>
        <taxon>Vertebrata</taxon>
        <taxon>Euteleostomi</taxon>
        <taxon>Actinopterygii</taxon>
        <taxon>Neopterygii</taxon>
        <taxon>Teleostei</taxon>
        <taxon>Neoteleostei</taxon>
        <taxon>Acanthomorphata</taxon>
        <taxon>Eupercaria</taxon>
        <taxon>Perciformes</taxon>
        <taxon>Cottioidei</taxon>
        <taxon>Cottales</taxon>
        <taxon>Liparidae</taxon>
        <taxon>Liparis</taxon>
    </lineage>
</organism>
<protein>
    <submittedName>
        <fullName evidence="2">Uncharacterized protein</fullName>
    </submittedName>
</protein>
<evidence type="ECO:0000313" key="2">
    <source>
        <dbReference type="EMBL" id="TNN81073.1"/>
    </source>
</evidence>
<gene>
    <name evidence="2" type="ORF">EYF80_008729</name>
</gene>
<evidence type="ECO:0000313" key="3">
    <source>
        <dbReference type="Proteomes" id="UP000314294"/>
    </source>
</evidence>
<reference evidence="2 3" key="1">
    <citation type="submission" date="2019-03" db="EMBL/GenBank/DDBJ databases">
        <title>First draft genome of Liparis tanakae, snailfish: a comprehensive survey of snailfish specific genes.</title>
        <authorList>
            <person name="Kim W."/>
            <person name="Song I."/>
            <person name="Jeong J.-H."/>
            <person name="Kim D."/>
            <person name="Kim S."/>
            <person name="Ryu S."/>
            <person name="Song J.Y."/>
            <person name="Lee S.K."/>
        </authorList>
    </citation>
    <scope>NUCLEOTIDE SEQUENCE [LARGE SCALE GENOMIC DNA]</scope>
    <source>
        <tissue evidence="2">Muscle</tissue>
    </source>
</reference>
<comment type="caution">
    <text evidence="2">The sequence shown here is derived from an EMBL/GenBank/DDBJ whole genome shotgun (WGS) entry which is preliminary data.</text>
</comment>
<sequence>MEGRHKRMIYRLGDQHDINTLSSPLQAKPVQSRSASTADALPPLGPSAPRPLGPSFPRSLGPSAPRPLGSLPA</sequence>
<name>A0A4Z2IV33_9TELE</name>
<feature type="region of interest" description="Disordered" evidence="1">
    <location>
        <begin position="1"/>
        <end position="73"/>
    </location>
</feature>